<dbReference type="OrthoDB" id="8750087at2"/>
<keyword evidence="2" id="KW-0808">Transferase</keyword>
<gene>
    <name evidence="2" type="ORF">EI981_09550</name>
</gene>
<dbReference type="KEGG" id="plut:EI981_09550"/>
<dbReference type="EMBL" id="CP034346">
    <property type="protein sequence ID" value="AZS14675.1"/>
    <property type="molecule type" value="Genomic_DNA"/>
</dbReference>
<dbReference type="SUPFAM" id="SSF55729">
    <property type="entry name" value="Acyl-CoA N-acyltransferases (Nat)"/>
    <property type="match status" value="1"/>
</dbReference>
<organism evidence="2 3">
    <name type="scientific">Paenibacillus lutimineralis</name>
    <dbReference type="NCBI Taxonomy" id="2707005"/>
    <lineage>
        <taxon>Bacteria</taxon>
        <taxon>Bacillati</taxon>
        <taxon>Bacillota</taxon>
        <taxon>Bacilli</taxon>
        <taxon>Bacillales</taxon>
        <taxon>Paenibacillaceae</taxon>
        <taxon>Paenibacillus</taxon>
    </lineage>
</organism>
<dbReference type="AlphaFoldDB" id="A0A3Q9IBR9"/>
<dbReference type="InterPro" id="IPR016181">
    <property type="entry name" value="Acyl_CoA_acyltransferase"/>
</dbReference>
<reference evidence="3" key="1">
    <citation type="submission" date="2018-12" db="EMBL/GenBank/DDBJ databases">
        <title>Complete genome sequence of Paenibacillus sp. MBLB1234.</title>
        <authorList>
            <person name="Nam Y.-D."/>
            <person name="Kang J."/>
            <person name="Chung W.-H."/>
            <person name="Park Y.S."/>
        </authorList>
    </citation>
    <scope>NUCLEOTIDE SEQUENCE [LARGE SCALE GENOMIC DNA]</scope>
    <source>
        <strain evidence="3">MBLB1234</strain>
    </source>
</reference>
<dbReference type="RefSeq" id="WP_126997554.1">
    <property type="nucleotide sequence ID" value="NZ_CP034346.1"/>
</dbReference>
<dbReference type="Gene3D" id="3.40.630.30">
    <property type="match status" value="1"/>
</dbReference>
<protein>
    <submittedName>
        <fullName evidence="2">GNAT family N-acetyltransferase</fullName>
    </submittedName>
</protein>
<evidence type="ECO:0000313" key="2">
    <source>
        <dbReference type="EMBL" id="AZS14675.1"/>
    </source>
</evidence>
<dbReference type="PROSITE" id="PS51186">
    <property type="entry name" value="GNAT"/>
    <property type="match status" value="1"/>
</dbReference>
<feature type="domain" description="N-acetyltransferase" evidence="1">
    <location>
        <begin position="3"/>
        <end position="167"/>
    </location>
</feature>
<proteinExistence type="predicted"/>
<dbReference type="Pfam" id="PF00583">
    <property type="entry name" value="Acetyltransf_1"/>
    <property type="match status" value="1"/>
</dbReference>
<dbReference type="Proteomes" id="UP000270678">
    <property type="component" value="Chromosome"/>
</dbReference>
<dbReference type="InterPro" id="IPR000182">
    <property type="entry name" value="GNAT_dom"/>
</dbReference>
<name>A0A3Q9IBR9_9BACL</name>
<accession>A0A3Q9IBR9</accession>
<evidence type="ECO:0000259" key="1">
    <source>
        <dbReference type="PROSITE" id="PS51186"/>
    </source>
</evidence>
<dbReference type="GO" id="GO:0016747">
    <property type="term" value="F:acyltransferase activity, transferring groups other than amino-acyl groups"/>
    <property type="evidence" value="ECO:0007669"/>
    <property type="project" value="InterPro"/>
</dbReference>
<sequence length="174" mass="20165">MDSEIVRLGNSDIVLVLEMLNSCNSFKYADTDTLESLQSYLTQQSLIIGIFVEEELAGYAILSLRSEDSLDELFEKYNVITDRAWGHVGILQNCVIRDIYRGQGFQLELLKKREQVIRNFGYKAIFTSVHMENKYSINNLIKSGYRQIGRHISQNEWIMFGKVLSGEDDFRTKY</sequence>
<evidence type="ECO:0000313" key="3">
    <source>
        <dbReference type="Proteomes" id="UP000270678"/>
    </source>
</evidence>
<keyword evidence="3" id="KW-1185">Reference proteome</keyword>